<dbReference type="AlphaFoldDB" id="A0A915JHB3"/>
<reference evidence="2" key="1">
    <citation type="submission" date="2022-11" db="UniProtKB">
        <authorList>
            <consortium name="WormBaseParasite"/>
        </authorList>
    </citation>
    <scope>IDENTIFICATION</scope>
</reference>
<dbReference type="WBParaSite" id="nRc.2.0.1.t25505-RA">
    <property type="protein sequence ID" value="nRc.2.0.1.t25505-RA"/>
    <property type="gene ID" value="nRc.2.0.1.g25505"/>
</dbReference>
<name>A0A915JHB3_ROMCU</name>
<evidence type="ECO:0000313" key="2">
    <source>
        <dbReference type="WBParaSite" id="nRc.2.0.1.t25505-RA"/>
    </source>
</evidence>
<evidence type="ECO:0000313" key="1">
    <source>
        <dbReference type="Proteomes" id="UP000887565"/>
    </source>
</evidence>
<accession>A0A915JHB3</accession>
<organism evidence="1 2">
    <name type="scientific">Romanomermis culicivorax</name>
    <name type="common">Nematode worm</name>
    <dbReference type="NCBI Taxonomy" id="13658"/>
    <lineage>
        <taxon>Eukaryota</taxon>
        <taxon>Metazoa</taxon>
        <taxon>Ecdysozoa</taxon>
        <taxon>Nematoda</taxon>
        <taxon>Enoplea</taxon>
        <taxon>Dorylaimia</taxon>
        <taxon>Mermithida</taxon>
        <taxon>Mermithoidea</taxon>
        <taxon>Mermithidae</taxon>
        <taxon>Romanomermis</taxon>
    </lineage>
</organism>
<protein>
    <submittedName>
        <fullName evidence="2">Uncharacterized protein</fullName>
    </submittedName>
</protein>
<dbReference type="Proteomes" id="UP000887565">
    <property type="component" value="Unplaced"/>
</dbReference>
<sequence length="51" mass="6018">MPIIKEKNIANDDCQICMSFESIKKEEANIKISSLYTLFILQLSIRRPKFR</sequence>
<keyword evidence="1" id="KW-1185">Reference proteome</keyword>
<proteinExistence type="predicted"/>